<evidence type="ECO:0000256" key="1">
    <source>
        <dbReference type="SAM" id="MobiDB-lite"/>
    </source>
</evidence>
<dbReference type="InterPro" id="IPR054438">
    <property type="entry name" value="Struct_cement_gp24/gp6"/>
</dbReference>
<organism evidence="2 3">
    <name type="scientific">Pseudomonas cerasi</name>
    <dbReference type="NCBI Taxonomy" id="1583341"/>
    <lineage>
        <taxon>Bacteria</taxon>
        <taxon>Pseudomonadati</taxon>
        <taxon>Pseudomonadota</taxon>
        <taxon>Gammaproteobacteria</taxon>
        <taxon>Pseudomonadales</taxon>
        <taxon>Pseudomonadaceae</taxon>
        <taxon>Pseudomonas</taxon>
    </lineage>
</organism>
<dbReference type="EMBL" id="LT963395">
    <property type="protein sequence ID" value="SOS21563.1"/>
    <property type="molecule type" value="Genomic_DNA"/>
</dbReference>
<dbReference type="RefSeq" id="WP_065350184.1">
    <property type="nucleotide sequence ID" value="NZ_LT222319.1"/>
</dbReference>
<dbReference type="Pfam" id="PF22758">
    <property type="entry name" value="Phage_cement"/>
    <property type="match status" value="1"/>
</dbReference>
<evidence type="ECO:0008006" key="4">
    <source>
        <dbReference type="Google" id="ProtNLM"/>
    </source>
</evidence>
<accession>A0A193SUH4</accession>
<evidence type="ECO:0000313" key="2">
    <source>
        <dbReference type="EMBL" id="SOS21563.1"/>
    </source>
</evidence>
<evidence type="ECO:0000313" key="3">
    <source>
        <dbReference type="Proteomes" id="UP000239025"/>
    </source>
</evidence>
<protein>
    <recommendedName>
        <fullName evidence="4">DUF2190 family protein</fullName>
    </recommendedName>
</protein>
<feature type="region of interest" description="Disordered" evidence="1">
    <location>
        <begin position="1"/>
        <end position="20"/>
    </location>
</feature>
<proteinExistence type="predicted"/>
<reference evidence="3" key="1">
    <citation type="submission" date="2017-11" db="EMBL/GenBank/DDBJ databases">
        <authorList>
            <person name="Blom J."/>
        </authorList>
    </citation>
    <scope>NUCLEOTIDE SEQUENCE [LARGE SCALE GENOMIC DNA]</scope>
</reference>
<sequence>MAAYQTSYPDRPAKGLHGASANEEIKNDISRTIENAAGVRFGEPVQRGAGDHGVVPFATGGKFLGIAKLNPAVPAVAKGSTLVDGYPQYCTAAIRQRGQMYVAVSAPVVDGDPVYFVTASNTYTNAAGTGIVGPIPNAFFDTSGAAGDIVEISLKNRSA</sequence>
<gene>
    <name evidence="2" type="ORF">PL963_03473</name>
</gene>
<dbReference type="AlphaFoldDB" id="A0A193SUH4"/>
<name>A0A193SUH4_9PSED</name>
<keyword evidence="3" id="KW-1185">Reference proteome</keyword>
<dbReference type="Proteomes" id="UP000239025">
    <property type="component" value="Chromosome 1"/>
</dbReference>